<protein>
    <submittedName>
        <fullName evidence="1">Uncharacterized protein</fullName>
    </submittedName>
</protein>
<proteinExistence type="predicted"/>
<organism evidence="1">
    <name type="scientific">Bradyrhizobium quebecense</name>
    <dbReference type="NCBI Taxonomy" id="2748629"/>
    <lineage>
        <taxon>Bacteria</taxon>
        <taxon>Pseudomonadati</taxon>
        <taxon>Pseudomonadota</taxon>
        <taxon>Alphaproteobacteria</taxon>
        <taxon>Hyphomicrobiales</taxon>
        <taxon>Nitrobacteraceae</taxon>
        <taxon>Bradyrhizobium</taxon>
    </lineage>
</organism>
<dbReference type="EMBL" id="JABWSX010000001">
    <property type="protein sequence ID" value="NVL08652.1"/>
    <property type="molecule type" value="Genomic_DNA"/>
</dbReference>
<dbReference type="AlphaFoldDB" id="A0A974ABI9"/>
<dbReference type="RefSeq" id="WP_176532135.1">
    <property type="nucleotide sequence ID" value="NZ_CP088022.1"/>
</dbReference>
<evidence type="ECO:0000313" key="1">
    <source>
        <dbReference type="EMBL" id="NVL08652.1"/>
    </source>
</evidence>
<reference evidence="1" key="1">
    <citation type="submission" date="2020-06" db="EMBL/GenBank/DDBJ databases">
        <title>Whole Genome Sequence of Bradyrhizobium sp. Strain 66S1MB.</title>
        <authorList>
            <person name="Bromfield E."/>
            <person name="Cloutier S."/>
        </authorList>
    </citation>
    <scope>NUCLEOTIDE SEQUENCE</scope>
    <source>
        <strain evidence="1">66S1MB</strain>
    </source>
</reference>
<gene>
    <name evidence="1" type="ORF">HU230_23405</name>
</gene>
<accession>A0A974ABI9</accession>
<sequence length="83" mass="9164">MLATEIADLCKTFKSWSDGKPYPTLEAWLEFDRRLRALHARVAMLELGVDPSVIDIAAEAPAPDSRVVVLQPRKFRVIDGGAA</sequence>
<comment type="caution">
    <text evidence="1">The sequence shown here is derived from an EMBL/GenBank/DDBJ whole genome shotgun (WGS) entry which is preliminary data.</text>
</comment>
<name>A0A974ABI9_9BRAD</name>